<keyword evidence="3" id="KW-1185">Reference proteome</keyword>
<dbReference type="PROSITE" id="PS51318">
    <property type="entry name" value="TAT"/>
    <property type="match status" value="1"/>
</dbReference>
<dbReference type="RefSeq" id="WP_323330163.1">
    <property type="nucleotide sequence ID" value="NZ_JAYFSI010000005.1"/>
</dbReference>
<comment type="caution">
    <text evidence="2">The sequence shown here is derived from an EMBL/GenBank/DDBJ whole genome shotgun (WGS) entry which is preliminary data.</text>
</comment>
<accession>A0ABU5R8Q2</accession>
<sequence length="227" mass="23483">MTIRLSDPDGSGLSRRRVLLSSLALAGGAVAGLPAATASAAPRNGTAASTANGWPVLPSAVTTLVEGSDLTVSLCPGPATVILVHCLRRYLYEVDATVRQDELTGYRADRVASTAEAGNHRSGTAIAVRPAAYPDGVAGGYFPPGVAVIRDIVAECEGVVRWGADCVPVQESRFQIDVPPSDPALLRVADKITAWAGRPGEGAGVVVDPAEPGRRAAAIALQRQQRR</sequence>
<name>A0ABU5R8Q2_9PSEU</name>
<evidence type="ECO:0008006" key="4">
    <source>
        <dbReference type="Google" id="ProtNLM"/>
    </source>
</evidence>
<keyword evidence="1" id="KW-0732">Signal</keyword>
<evidence type="ECO:0000313" key="3">
    <source>
        <dbReference type="Proteomes" id="UP001304298"/>
    </source>
</evidence>
<organism evidence="2 3">
    <name type="scientific">Amycolatopsis heterodermiae</name>
    <dbReference type="NCBI Taxonomy" id="3110235"/>
    <lineage>
        <taxon>Bacteria</taxon>
        <taxon>Bacillati</taxon>
        <taxon>Actinomycetota</taxon>
        <taxon>Actinomycetes</taxon>
        <taxon>Pseudonocardiales</taxon>
        <taxon>Pseudonocardiaceae</taxon>
        <taxon>Amycolatopsis</taxon>
    </lineage>
</organism>
<evidence type="ECO:0000313" key="2">
    <source>
        <dbReference type="EMBL" id="MEA5362593.1"/>
    </source>
</evidence>
<reference evidence="2 3" key="1">
    <citation type="submission" date="2023-12" db="EMBL/GenBank/DDBJ databases">
        <title>Amycolatopsis sp. V23-08.</title>
        <authorList>
            <person name="Somphong A."/>
        </authorList>
    </citation>
    <scope>NUCLEOTIDE SEQUENCE [LARGE SCALE GENOMIC DNA]</scope>
    <source>
        <strain evidence="2 3">V23-08</strain>
    </source>
</reference>
<dbReference type="InterPro" id="IPR006311">
    <property type="entry name" value="TAT_signal"/>
</dbReference>
<protein>
    <recommendedName>
        <fullName evidence="4">Tat pathway signal sequence domain protein</fullName>
    </recommendedName>
</protein>
<feature type="chain" id="PRO_5045175886" description="Tat pathway signal sequence domain protein" evidence="1">
    <location>
        <begin position="41"/>
        <end position="227"/>
    </location>
</feature>
<feature type="signal peptide" evidence="1">
    <location>
        <begin position="1"/>
        <end position="40"/>
    </location>
</feature>
<gene>
    <name evidence="2" type="ORF">VA596_23865</name>
</gene>
<evidence type="ECO:0000256" key="1">
    <source>
        <dbReference type="SAM" id="SignalP"/>
    </source>
</evidence>
<proteinExistence type="predicted"/>
<dbReference type="Proteomes" id="UP001304298">
    <property type="component" value="Unassembled WGS sequence"/>
</dbReference>
<dbReference type="EMBL" id="JAYFSI010000005">
    <property type="protein sequence ID" value="MEA5362593.1"/>
    <property type="molecule type" value="Genomic_DNA"/>
</dbReference>